<dbReference type="InterPro" id="IPR011990">
    <property type="entry name" value="TPR-like_helical_dom_sf"/>
</dbReference>
<proteinExistence type="inferred from homology"/>
<keyword evidence="2 3" id="KW-0238">DNA-binding</keyword>
<name>A0ABW6WIG4_9ACTN</name>
<organism evidence="5 6">
    <name type="scientific">Paractinoplanes globisporus</name>
    <dbReference type="NCBI Taxonomy" id="113565"/>
    <lineage>
        <taxon>Bacteria</taxon>
        <taxon>Bacillati</taxon>
        <taxon>Actinomycetota</taxon>
        <taxon>Actinomycetes</taxon>
        <taxon>Micromonosporales</taxon>
        <taxon>Micromonosporaceae</taxon>
        <taxon>Paractinoplanes</taxon>
    </lineage>
</organism>
<protein>
    <submittedName>
        <fullName evidence="5">BTAD domain-containing putative transcriptional regulator</fullName>
    </submittedName>
</protein>
<evidence type="ECO:0000313" key="5">
    <source>
        <dbReference type="EMBL" id="MFF5293074.1"/>
    </source>
</evidence>
<dbReference type="InterPro" id="IPR016032">
    <property type="entry name" value="Sig_transdc_resp-reg_C-effctor"/>
</dbReference>
<evidence type="ECO:0000313" key="6">
    <source>
        <dbReference type="Proteomes" id="UP001602245"/>
    </source>
</evidence>
<keyword evidence="6" id="KW-1185">Reference proteome</keyword>
<reference evidence="5 6" key="1">
    <citation type="submission" date="2024-10" db="EMBL/GenBank/DDBJ databases">
        <title>The Natural Products Discovery Center: Release of the First 8490 Sequenced Strains for Exploring Actinobacteria Biosynthetic Diversity.</title>
        <authorList>
            <person name="Kalkreuter E."/>
            <person name="Kautsar S.A."/>
            <person name="Yang D."/>
            <person name="Bader C.D."/>
            <person name="Teijaro C.N."/>
            <person name="Fluegel L."/>
            <person name="Davis C.M."/>
            <person name="Simpson J.R."/>
            <person name="Lauterbach L."/>
            <person name="Steele A.D."/>
            <person name="Gui C."/>
            <person name="Meng S."/>
            <person name="Li G."/>
            <person name="Viehrig K."/>
            <person name="Ye F."/>
            <person name="Su P."/>
            <person name="Kiefer A.F."/>
            <person name="Nichols A."/>
            <person name="Cepeda A.J."/>
            <person name="Yan W."/>
            <person name="Fan B."/>
            <person name="Jiang Y."/>
            <person name="Adhikari A."/>
            <person name="Zheng C.-J."/>
            <person name="Schuster L."/>
            <person name="Cowan T.M."/>
            <person name="Smanski M.J."/>
            <person name="Chevrette M.G."/>
            <person name="De Carvalho L.P.S."/>
            <person name="Shen B."/>
        </authorList>
    </citation>
    <scope>NUCLEOTIDE SEQUENCE [LARGE SCALE GENOMIC DNA]</scope>
    <source>
        <strain evidence="5 6">NPDC000087</strain>
    </source>
</reference>
<gene>
    <name evidence="5" type="ORF">ACFY35_26875</name>
</gene>
<dbReference type="Proteomes" id="UP001602245">
    <property type="component" value="Unassembled WGS sequence"/>
</dbReference>
<dbReference type="Gene3D" id="1.25.40.10">
    <property type="entry name" value="Tetratricopeptide repeat domain"/>
    <property type="match status" value="2"/>
</dbReference>
<dbReference type="InterPro" id="IPR001867">
    <property type="entry name" value="OmpR/PhoB-type_DNA-bd"/>
</dbReference>
<dbReference type="SMART" id="SM01043">
    <property type="entry name" value="BTAD"/>
    <property type="match status" value="1"/>
</dbReference>
<dbReference type="SUPFAM" id="SSF48452">
    <property type="entry name" value="TPR-like"/>
    <property type="match status" value="2"/>
</dbReference>
<dbReference type="SUPFAM" id="SSF46894">
    <property type="entry name" value="C-terminal effector domain of the bipartite response regulators"/>
    <property type="match status" value="1"/>
</dbReference>
<dbReference type="RefSeq" id="WP_026205849.1">
    <property type="nucleotide sequence ID" value="NZ_JBIAZU010000005.1"/>
</dbReference>
<dbReference type="Gene3D" id="1.10.10.10">
    <property type="entry name" value="Winged helix-like DNA-binding domain superfamily/Winged helix DNA-binding domain"/>
    <property type="match status" value="1"/>
</dbReference>
<comment type="similarity">
    <text evidence="1">Belongs to the AfsR/DnrI/RedD regulatory family.</text>
</comment>
<dbReference type="InterPro" id="IPR036388">
    <property type="entry name" value="WH-like_DNA-bd_sf"/>
</dbReference>
<sequence length="576" mass="61939">MGRCMVRVLGGFEVVVDGRPVPADAWRSRRAADLVKVLALAPSHTLHREQVMELLWPELGAEAAGANLRKAVHYARRAMRADDAIHSEAAVLSLWPGQVDIDADVFGAAAEAALAARDAAACARAAELYHGDPVPGDRYEAWAGEPRQRLRERHLATLKGAGDWPKVVALDPTDEQAHRELMREHLAGGRRREAIRQFERLRDALREYVGVGPDRATIAVYEQVLAAEGEQPPEPAQRAAVLIATGLVQLNRQDFAEAERLARQARDLAVDAGLAHELGDASTLLALVASFTGRWHQVFREEFTASLRHRDELTMAAFDGHLCFAEYHLSGAVPAPDAEKYARELLALADESASKPGRGVARLMLGEALLGAGRYDEARDHLTRALRDNAAAGGTSGCCLSLERLAQLETAAGRPDLAAALLDQGRSTVQDSRLRSHLLVRLLGVAVEAATDPPAARIALTAAERALADTTVVCEPCSINYRVQATITAARTGELLRAGRHLADAERIAGLWQGGRWPAAIWEARAALRRAENQPAQAAAMLHEAASAYAAAGRPADERRCRAAADSMRAGEGAAG</sequence>
<feature type="domain" description="OmpR/PhoB-type" evidence="4">
    <location>
        <begin position="1"/>
        <end position="103"/>
    </location>
</feature>
<dbReference type="InterPro" id="IPR051677">
    <property type="entry name" value="AfsR-DnrI-RedD_regulator"/>
</dbReference>
<dbReference type="PANTHER" id="PTHR35807">
    <property type="entry name" value="TRANSCRIPTIONAL REGULATOR REDD-RELATED"/>
    <property type="match status" value="1"/>
</dbReference>
<comment type="caution">
    <text evidence="5">The sequence shown here is derived from an EMBL/GenBank/DDBJ whole genome shotgun (WGS) entry which is preliminary data.</text>
</comment>
<evidence type="ECO:0000256" key="1">
    <source>
        <dbReference type="ARBA" id="ARBA00005820"/>
    </source>
</evidence>
<evidence type="ECO:0000256" key="3">
    <source>
        <dbReference type="PROSITE-ProRule" id="PRU01091"/>
    </source>
</evidence>
<dbReference type="EMBL" id="JBIAZU010000005">
    <property type="protein sequence ID" value="MFF5293074.1"/>
    <property type="molecule type" value="Genomic_DNA"/>
</dbReference>
<accession>A0ABW6WIG4</accession>
<feature type="DNA-binding region" description="OmpR/PhoB-type" evidence="3">
    <location>
        <begin position="1"/>
        <end position="103"/>
    </location>
</feature>
<dbReference type="InterPro" id="IPR005158">
    <property type="entry name" value="BTAD"/>
</dbReference>
<evidence type="ECO:0000256" key="2">
    <source>
        <dbReference type="ARBA" id="ARBA00023125"/>
    </source>
</evidence>
<evidence type="ECO:0000259" key="4">
    <source>
        <dbReference type="PROSITE" id="PS51755"/>
    </source>
</evidence>
<dbReference type="PROSITE" id="PS51755">
    <property type="entry name" value="OMPR_PHOB"/>
    <property type="match status" value="1"/>
</dbReference>
<dbReference type="Pfam" id="PF03704">
    <property type="entry name" value="BTAD"/>
    <property type="match status" value="1"/>
</dbReference>